<keyword evidence="3" id="KW-1185">Reference proteome</keyword>
<dbReference type="AlphaFoldDB" id="G1XHY6"/>
<protein>
    <submittedName>
        <fullName evidence="2">Uncharacterized protein</fullName>
    </submittedName>
</protein>
<dbReference type="HOGENOM" id="CLU_1434118_0_0_1"/>
<keyword evidence="1" id="KW-0175">Coiled coil</keyword>
<organism evidence="2 3">
    <name type="scientific">Arthrobotrys oligospora (strain ATCC 24927 / CBS 115.81 / DSM 1491)</name>
    <name type="common">Nematode-trapping fungus</name>
    <name type="synonym">Didymozoophaga oligospora</name>
    <dbReference type="NCBI Taxonomy" id="756982"/>
    <lineage>
        <taxon>Eukaryota</taxon>
        <taxon>Fungi</taxon>
        <taxon>Dikarya</taxon>
        <taxon>Ascomycota</taxon>
        <taxon>Pezizomycotina</taxon>
        <taxon>Orbiliomycetes</taxon>
        <taxon>Orbiliales</taxon>
        <taxon>Orbiliaceae</taxon>
        <taxon>Orbilia</taxon>
        <taxon>Orbilia oligospora</taxon>
    </lineage>
</organism>
<evidence type="ECO:0000313" key="2">
    <source>
        <dbReference type="EMBL" id="EGX47217.1"/>
    </source>
</evidence>
<gene>
    <name evidence="2" type="ORF">AOL_s00091g38</name>
</gene>
<comment type="caution">
    <text evidence="2">The sequence shown here is derived from an EMBL/GenBank/DDBJ whole genome shotgun (WGS) entry which is preliminary data.</text>
</comment>
<dbReference type="EMBL" id="ADOT01000165">
    <property type="protein sequence ID" value="EGX47217.1"/>
    <property type="molecule type" value="Genomic_DNA"/>
</dbReference>
<dbReference type="RefSeq" id="XP_011124098.1">
    <property type="nucleotide sequence ID" value="XM_011125796.1"/>
</dbReference>
<name>G1XHY6_ARTOA</name>
<proteinExistence type="predicted"/>
<dbReference type="Proteomes" id="UP000008784">
    <property type="component" value="Unassembled WGS sequence"/>
</dbReference>
<reference evidence="2 3" key="1">
    <citation type="journal article" date="2011" name="PLoS Pathog.">
        <title>Genomic and proteomic analyses of the fungus Arthrobotrys oligospora provide insights into nematode-trap formation.</title>
        <authorList>
            <person name="Yang J."/>
            <person name="Wang L."/>
            <person name="Ji X."/>
            <person name="Feng Y."/>
            <person name="Li X."/>
            <person name="Zou C."/>
            <person name="Xu J."/>
            <person name="Ren Y."/>
            <person name="Mi Q."/>
            <person name="Wu J."/>
            <person name="Liu S."/>
            <person name="Liu Y."/>
            <person name="Huang X."/>
            <person name="Wang H."/>
            <person name="Niu X."/>
            <person name="Li J."/>
            <person name="Liang L."/>
            <person name="Luo Y."/>
            <person name="Ji K."/>
            <person name="Zhou W."/>
            <person name="Yu Z."/>
            <person name="Li G."/>
            <person name="Liu Y."/>
            <person name="Li L."/>
            <person name="Qiao M."/>
            <person name="Feng L."/>
            <person name="Zhang K.-Q."/>
        </authorList>
    </citation>
    <scope>NUCLEOTIDE SEQUENCE [LARGE SCALE GENOMIC DNA]</scope>
    <source>
        <strain evidence="3">ATCC 24927 / CBS 115.81 / DSM 1491</strain>
    </source>
</reference>
<dbReference type="InParanoid" id="G1XHY6"/>
<evidence type="ECO:0000256" key="1">
    <source>
        <dbReference type="SAM" id="Coils"/>
    </source>
</evidence>
<accession>G1XHY6</accession>
<sequence>MQTANPTKISSLPSFDIPHKSLKSDIQHYFPDELPLSDGPDKYDPAKAYESSVRRMNRKYEIVAEIRLLKEKLWTTEMELLATNAELQVSKTKLQAAERELKVREAEIQINFGARRESDQSFGRLLLEKATTVQVIASDKQKDEGENLPRQGSKVLRCRLEPYRVSKDLRLVRRCSRRLIKMMGDASQN</sequence>
<dbReference type="GeneID" id="22895077"/>
<feature type="coiled-coil region" evidence="1">
    <location>
        <begin position="80"/>
        <end position="107"/>
    </location>
</feature>
<evidence type="ECO:0000313" key="3">
    <source>
        <dbReference type="Proteomes" id="UP000008784"/>
    </source>
</evidence>